<dbReference type="SUPFAM" id="SSF53383">
    <property type="entry name" value="PLP-dependent transferases"/>
    <property type="match status" value="1"/>
</dbReference>
<evidence type="ECO:0000256" key="2">
    <source>
        <dbReference type="ARBA" id="ARBA00007441"/>
    </source>
</evidence>
<evidence type="ECO:0000256" key="1">
    <source>
        <dbReference type="ARBA" id="ARBA00001933"/>
    </source>
</evidence>
<dbReference type="PANTHER" id="PTHR11879">
    <property type="entry name" value="ASPARTATE AMINOTRANSFERASE"/>
    <property type="match status" value="1"/>
</dbReference>
<name>Q0CBA5_ASPTN</name>
<dbReference type="eggNOG" id="KOG1411">
    <property type="taxonomic scope" value="Eukaryota"/>
</dbReference>
<dbReference type="GeneID" id="4353650"/>
<dbReference type="OMA" id="PTWGNYK"/>
<evidence type="ECO:0000259" key="8">
    <source>
        <dbReference type="Pfam" id="PF00155"/>
    </source>
</evidence>
<evidence type="ECO:0000256" key="3">
    <source>
        <dbReference type="ARBA" id="ARBA00011738"/>
    </source>
</evidence>
<dbReference type="PANTHER" id="PTHR11879:SF55">
    <property type="entry name" value="GLUTAMATE OXALOACETATE TRANSAMINASE 1, ISOFORM B"/>
    <property type="match status" value="1"/>
</dbReference>
<evidence type="ECO:0000256" key="6">
    <source>
        <dbReference type="ARBA" id="ARBA00022898"/>
    </source>
</evidence>
<dbReference type="VEuPathDB" id="FungiDB:ATEG_09029"/>
<gene>
    <name evidence="9" type="ORF">ATEG_09029</name>
</gene>
<keyword evidence="6" id="KW-0663">Pyridoxal phosphate</keyword>
<evidence type="ECO:0000256" key="4">
    <source>
        <dbReference type="ARBA" id="ARBA00022576"/>
    </source>
</evidence>
<comment type="cofactor">
    <cofactor evidence="1">
        <name>pyridoxal 5'-phosphate</name>
        <dbReference type="ChEBI" id="CHEBI:597326"/>
    </cofactor>
</comment>
<feature type="domain" description="Aminotransferase class I/classII large" evidence="8">
    <location>
        <begin position="27"/>
        <end position="275"/>
    </location>
</feature>
<dbReference type="EMBL" id="CH476607">
    <property type="protein sequence ID" value="EAU30166.1"/>
    <property type="molecule type" value="Genomic_DNA"/>
</dbReference>
<evidence type="ECO:0000313" key="10">
    <source>
        <dbReference type="Proteomes" id="UP000007963"/>
    </source>
</evidence>
<dbReference type="Gene3D" id="3.40.640.10">
    <property type="entry name" value="Type I PLP-dependent aspartate aminotransferase-like (Major domain)"/>
    <property type="match status" value="1"/>
</dbReference>
<reference evidence="10" key="1">
    <citation type="submission" date="2005-09" db="EMBL/GenBank/DDBJ databases">
        <title>Annotation of the Aspergillus terreus NIH2624 genome.</title>
        <authorList>
            <person name="Birren B.W."/>
            <person name="Lander E.S."/>
            <person name="Galagan J.E."/>
            <person name="Nusbaum C."/>
            <person name="Devon K."/>
            <person name="Henn M."/>
            <person name="Ma L.-J."/>
            <person name="Jaffe D.B."/>
            <person name="Butler J."/>
            <person name="Alvarez P."/>
            <person name="Gnerre S."/>
            <person name="Grabherr M."/>
            <person name="Kleber M."/>
            <person name="Mauceli E.W."/>
            <person name="Brockman W."/>
            <person name="Rounsley S."/>
            <person name="Young S.K."/>
            <person name="LaButti K."/>
            <person name="Pushparaj V."/>
            <person name="DeCaprio D."/>
            <person name="Crawford M."/>
            <person name="Koehrsen M."/>
            <person name="Engels R."/>
            <person name="Montgomery P."/>
            <person name="Pearson M."/>
            <person name="Howarth C."/>
            <person name="Larson L."/>
            <person name="Luoma S."/>
            <person name="White J."/>
            <person name="Alvarado L."/>
            <person name="Kodira C.D."/>
            <person name="Zeng Q."/>
            <person name="Oleary S."/>
            <person name="Yandava C."/>
            <person name="Denning D.W."/>
            <person name="Nierman W.C."/>
            <person name="Milne T."/>
            <person name="Madden K."/>
        </authorList>
    </citation>
    <scope>NUCLEOTIDE SEQUENCE [LARGE SCALE GENOMIC DNA]</scope>
    <source>
        <strain evidence="10">NIH 2624 / FGSC A1156</strain>
    </source>
</reference>
<dbReference type="PRINTS" id="PR00799">
    <property type="entry name" value="TRANSAMINASE"/>
</dbReference>
<evidence type="ECO:0000313" key="9">
    <source>
        <dbReference type="EMBL" id="EAU30166.1"/>
    </source>
</evidence>
<feature type="compositionally biased region" description="Basic and acidic residues" evidence="7">
    <location>
        <begin position="14"/>
        <end position="24"/>
    </location>
</feature>
<dbReference type="InterPro" id="IPR015421">
    <property type="entry name" value="PyrdxlP-dep_Trfase_major"/>
</dbReference>
<proteinExistence type="inferred from homology"/>
<comment type="similarity">
    <text evidence="2">Belongs to the class-I pyridoxal-phosphate-dependent aminotransferase family.</text>
</comment>
<dbReference type="Pfam" id="PF00155">
    <property type="entry name" value="Aminotran_1_2"/>
    <property type="match status" value="1"/>
</dbReference>
<dbReference type="CDD" id="cd00609">
    <property type="entry name" value="AAT_like"/>
    <property type="match status" value="1"/>
</dbReference>
<organism evidence="9 10">
    <name type="scientific">Aspergillus terreus (strain NIH 2624 / FGSC A1156)</name>
    <dbReference type="NCBI Taxonomy" id="341663"/>
    <lineage>
        <taxon>Eukaryota</taxon>
        <taxon>Fungi</taxon>
        <taxon>Dikarya</taxon>
        <taxon>Ascomycota</taxon>
        <taxon>Pezizomycotina</taxon>
        <taxon>Eurotiomycetes</taxon>
        <taxon>Eurotiomycetidae</taxon>
        <taxon>Eurotiales</taxon>
        <taxon>Aspergillaceae</taxon>
        <taxon>Aspergillus</taxon>
        <taxon>Aspergillus subgen. Circumdati</taxon>
    </lineage>
</organism>
<dbReference type="OrthoDB" id="6752799at2759"/>
<dbReference type="GO" id="GO:0006520">
    <property type="term" value="P:amino acid metabolic process"/>
    <property type="evidence" value="ECO:0007669"/>
    <property type="project" value="InterPro"/>
</dbReference>
<comment type="subunit">
    <text evidence="3">Homodimer.</text>
</comment>
<protein>
    <recommendedName>
        <fullName evidence="8">Aminotransferase class I/classII large domain-containing protein</fullName>
    </recommendedName>
</protein>
<keyword evidence="5" id="KW-0808">Transferase</keyword>
<dbReference type="InterPro" id="IPR015424">
    <property type="entry name" value="PyrdxlP-dep_Trfase"/>
</dbReference>
<dbReference type="HOGENOM" id="CLU_032440_3_0_1"/>
<dbReference type="Proteomes" id="UP000007963">
    <property type="component" value="Unassembled WGS sequence"/>
</dbReference>
<accession>Q0CBA5</accession>
<dbReference type="GO" id="GO:0004069">
    <property type="term" value="F:L-aspartate:2-oxoglutarate aminotransferase activity"/>
    <property type="evidence" value="ECO:0007669"/>
    <property type="project" value="TreeGrafter"/>
</dbReference>
<dbReference type="Gene3D" id="3.90.1150.10">
    <property type="entry name" value="Aspartate Aminotransferase, domain 1"/>
    <property type="match status" value="1"/>
</dbReference>
<evidence type="ECO:0000256" key="7">
    <source>
        <dbReference type="SAM" id="MobiDB-lite"/>
    </source>
</evidence>
<dbReference type="RefSeq" id="XP_001217651.1">
    <property type="nucleotide sequence ID" value="XM_001217650.1"/>
</dbReference>
<keyword evidence="4" id="KW-0032">Aminotransferase</keyword>
<dbReference type="AlphaFoldDB" id="Q0CBA5"/>
<sequence>MFENVQQGPADPMFDLKKAADNDTSSDKIDLGVGIYRNKEGCYHEMSVLKGYECTTGNADFLKRAAKVMFGEHSQALKSGRIASVQTISGTGANHLAALFLSKCEGSPAGPVYIGTPTWGNYEPLCSLVGLKVVKYPYYSPETATVNFRALLETVARAPPNSVFILQACCHNPTGVDLSKSQWKQLAAAMKAASCFPLMDIAYQGLGGSMEDDAYAIRLFAEMDFDMLVCQSFSKNLGLYGERCGALHVVCASSTAATNVYDQLRCFIRWEFSSSPLYGSRLADIILESPSLQASWSVLPHHSQYCL</sequence>
<dbReference type="InterPro" id="IPR000796">
    <property type="entry name" value="Asp_trans"/>
</dbReference>
<dbReference type="InterPro" id="IPR004839">
    <property type="entry name" value="Aminotransferase_I/II_large"/>
</dbReference>
<dbReference type="GO" id="GO:0030170">
    <property type="term" value="F:pyridoxal phosphate binding"/>
    <property type="evidence" value="ECO:0007669"/>
    <property type="project" value="InterPro"/>
</dbReference>
<dbReference type="STRING" id="341663.Q0CBA5"/>
<feature type="region of interest" description="Disordered" evidence="7">
    <location>
        <begin position="1"/>
        <end position="24"/>
    </location>
</feature>
<dbReference type="InterPro" id="IPR015422">
    <property type="entry name" value="PyrdxlP-dep_Trfase_small"/>
</dbReference>
<evidence type="ECO:0000256" key="5">
    <source>
        <dbReference type="ARBA" id="ARBA00022679"/>
    </source>
</evidence>